<dbReference type="PANTHER" id="PTHR30193:SF1">
    <property type="entry name" value="ABC TRANSPORTER PERMEASE PROTEIN YESP-RELATED"/>
    <property type="match status" value="1"/>
</dbReference>
<feature type="transmembrane region" description="Helical" evidence="7">
    <location>
        <begin position="103"/>
        <end position="124"/>
    </location>
</feature>
<protein>
    <submittedName>
        <fullName evidence="9">Sugar ABC transporter permease</fullName>
    </submittedName>
</protein>
<dbReference type="EMBL" id="CP007139">
    <property type="protein sequence ID" value="AIE86078.1"/>
    <property type="molecule type" value="Genomic_DNA"/>
</dbReference>
<feature type="transmembrane region" description="Helical" evidence="7">
    <location>
        <begin position="154"/>
        <end position="173"/>
    </location>
</feature>
<organism evidence="9 10">
    <name type="scientific">Fimbriimonas ginsengisoli Gsoil 348</name>
    <dbReference type="NCBI Taxonomy" id="661478"/>
    <lineage>
        <taxon>Bacteria</taxon>
        <taxon>Bacillati</taxon>
        <taxon>Armatimonadota</taxon>
        <taxon>Fimbriimonadia</taxon>
        <taxon>Fimbriimonadales</taxon>
        <taxon>Fimbriimonadaceae</taxon>
        <taxon>Fimbriimonas</taxon>
    </lineage>
</organism>
<dbReference type="eggNOG" id="COG1175">
    <property type="taxonomic scope" value="Bacteria"/>
</dbReference>
<dbReference type="HOGENOM" id="CLU_016047_0_2_0"/>
<feature type="transmembrane region" description="Helical" evidence="7">
    <location>
        <begin position="70"/>
        <end position="91"/>
    </location>
</feature>
<evidence type="ECO:0000313" key="10">
    <source>
        <dbReference type="Proteomes" id="UP000027982"/>
    </source>
</evidence>
<keyword evidence="6 7" id="KW-0472">Membrane</keyword>
<comment type="subcellular location">
    <subcellularLocation>
        <location evidence="1 7">Cell membrane</location>
        <topology evidence="1 7">Multi-pass membrane protein</topology>
    </subcellularLocation>
</comment>
<dbReference type="InterPro" id="IPR035906">
    <property type="entry name" value="MetI-like_sf"/>
</dbReference>
<keyword evidence="2 7" id="KW-0813">Transport</keyword>
<feature type="transmembrane region" description="Helical" evidence="7">
    <location>
        <begin position="12"/>
        <end position="36"/>
    </location>
</feature>
<dbReference type="InterPro" id="IPR051393">
    <property type="entry name" value="ABC_transporter_permease"/>
</dbReference>
<keyword evidence="3" id="KW-1003">Cell membrane</keyword>
<feature type="transmembrane region" description="Helical" evidence="7">
    <location>
        <begin position="257"/>
        <end position="279"/>
    </location>
</feature>
<evidence type="ECO:0000256" key="4">
    <source>
        <dbReference type="ARBA" id="ARBA00022692"/>
    </source>
</evidence>
<dbReference type="AlphaFoldDB" id="A0A068NRE1"/>
<dbReference type="Gene3D" id="1.10.3720.10">
    <property type="entry name" value="MetI-like"/>
    <property type="match status" value="1"/>
</dbReference>
<evidence type="ECO:0000256" key="5">
    <source>
        <dbReference type="ARBA" id="ARBA00022989"/>
    </source>
</evidence>
<dbReference type="STRING" id="661478.OP10G_2710"/>
<gene>
    <name evidence="9" type="ORF">OP10G_2710</name>
</gene>
<feature type="domain" description="ABC transmembrane type-1" evidence="8">
    <location>
        <begin position="66"/>
        <end position="278"/>
    </location>
</feature>
<dbReference type="OrthoDB" id="3265694at2"/>
<evidence type="ECO:0000313" key="9">
    <source>
        <dbReference type="EMBL" id="AIE86078.1"/>
    </source>
</evidence>
<evidence type="ECO:0000256" key="2">
    <source>
        <dbReference type="ARBA" id="ARBA00022448"/>
    </source>
</evidence>
<accession>A0A068NRE1</accession>
<dbReference type="SUPFAM" id="SSF161098">
    <property type="entry name" value="MetI-like"/>
    <property type="match status" value="1"/>
</dbReference>
<evidence type="ECO:0000256" key="7">
    <source>
        <dbReference type="RuleBase" id="RU363032"/>
    </source>
</evidence>
<dbReference type="CDD" id="cd06261">
    <property type="entry name" value="TM_PBP2"/>
    <property type="match status" value="1"/>
</dbReference>
<keyword evidence="5 7" id="KW-1133">Transmembrane helix</keyword>
<keyword evidence="10" id="KW-1185">Reference proteome</keyword>
<keyword evidence="4 7" id="KW-0812">Transmembrane</keyword>
<dbReference type="InterPro" id="IPR000515">
    <property type="entry name" value="MetI-like"/>
</dbReference>
<evidence type="ECO:0000256" key="1">
    <source>
        <dbReference type="ARBA" id="ARBA00004651"/>
    </source>
</evidence>
<proteinExistence type="inferred from homology"/>
<dbReference type="Proteomes" id="UP000027982">
    <property type="component" value="Chromosome"/>
</dbReference>
<comment type="similarity">
    <text evidence="7">Belongs to the binding-protein-dependent transport system permease family.</text>
</comment>
<dbReference type="PANTHER" id="PTHR30193">
    <property type="entry name" value="ABC TRANSPORTER PERMEASE PROTEIN"/>
    <property type="match status" value="1"/>
</dbReference>
<dbReference type="PROSITE" id="PS50928">
    <property type="entry name" value="ABC_TM1"/>
    <property type="match status" value="1"/>
</dbReference>
<dbReference type="RefSeq" id="WP_025225377.1">
    <property type="nucleotide sequence ID" value="NZ_CP007139.1"/>
</dbReference>
<dbReference type="GO" id="GO:0055085">
    <property type="term" value="P:transmembrane transport"/>
    <property type="evidence" value="ECO:0007669"/>
    <property type="project" value="InterPro"/>
</dbReference>
<name>A0A068NRE1_FIMGI</name>
<evidence type="ECO:0000259" key="8">
    <source>
        <dbReference type="PROSITE" id="PS50928"/>
    </source>
</evidence>
<evidence type="ECO:0000256" key="6">
    <source>
        <dbReference type="ARBA" id="ARBA00023136"/>
    </source>
</evidence>
<feature type="transmembrane region" description="Helical" evidence="7">
    <location>
        <begin position="208"/>
        <end position="231"/>
    </location>
</feature>
<dbReference type="Pfam" id="PF00528">
    <property type="entry name" value="BPD_transp_1"/>
    <property type="match status" value="1"/>
</dbReference>
<reference evidence="9 10" key="1">
    <citation type="journal article" date="2014" name="PLoS ONE">
        <title>The first complete genome sequence of the class fimbriimonadia in the phylum armatimonadetes.</title>
        <authorList>
            <person name="Hu Z.Y."/>
            <person name="Wang Y.Z."/>
            <person name="Im W.T."/>
            <person name="Wang S.Y."/>
            <person name="Zhao G.P."/>
            <person name="Zheng H.J."/>
            <person name="Quan Z.X."/>
        </authorList>
    </citation>
    <scope>NUCLEOTIDE SEQUENCE [LARGE SCALE GENOMIC DNA]</scope>
    <source>
        <strain evidence="9">Gsoil 348</strain>
    </source>
</reference>
<sequence length="291" mass="32554">MKRRDARVGVLFALPWIFGFSVFLAYPVIASFLYSFTSFSILRPPKWVGLSNYVELAHDDVFLTTLKNTLMYAVGAVPLTTVVAIGLAMLLNTKVKGMSLYRTLFFLPSLVPMVAQATLFLWIFNSDYGLLNEAFKLVHIPPPNWLGAPAWTKWTLILISTWGCGQAMVIYLAGLQDVPVSLYEAAELDGAKLWAKTRFVTIPMISPVILFNVIMGIIGSLQVFALPYVMFPGGQPARSTYFFTSYLFDNAFTYQRMGYASAMGWVMFLFTLALTLVSIKASERHVHYEAG</sequence>
<dbReference type="GO" id="GO:0005886">
    <property type="term" value="C:plasma membrane"/>
    <property type="evidence" value="ECO:0007669"/>
    <property type="project" value="UniProtKB-SubCell"/>
</dbReference>
<dbReference type="KEGG" id="fgi:OP10G_2710"/>
<evidence type="ECO:0000256" key="3">
    <source>
        <dbReference type="ARBA" id="ARBA00022475"/>
    </source>
</evidence>